<name>A0AC35FM50_9BILA</name>
<reference evidence="2" key="1">
    <citation type="submission" date="2022-11" db="UniProtKB">
        <authorList>
            <consortium name="WormBaseParasite"/>
        </authorList>
    </citation>
    <scope>IDENTIFICATION</scope>
</reference>
<organism evidence="1 2">
    <name type="scientific">Panagrolaimus sp. PS1159</name>
    <dbReference type="NCBI Taxonomy" id="55785"/>
    <lineage>
        <taxon>Eukaryota</taxon>
        <taxon>Metazoa</taxon>
        <taxon>Ecdysozoa</taxon>
        <taxon>Nematoda</taxon>
        <taxon>Chromadorea</taxon>
        <taxon>Rhabditida</taxon>
        <taxon>Tylenchina</taxon>
        <taxon>Panagrolaimomorpha</taxon>
        <taxon>Panagrolaimoidea</taxon>
        <taxon>Panagrolaimidae</taxon>
        <taxon>Panagrolaimus</taxon>
    </lineage>
</organism>
<dbReference type="WBParaSite" id="PS1159_v2.g18380.t1">
    <property type="protein sequence ID" value="PS1159_v2.g18380.t1"/>
    <property type="gene ID" value="PS1159_v2.g18380"/>
</dbReference>
<evidence type="ECO:0000313" key="1">
    <source>
        <dbReference type="Proteomes" id="UP000887580"/>
    </source>
</evidence>
<proteinExistence type="predicted"/>
<dbReference type="Proteomes" id="UP000887580">
    <property type="component" value="Unplaced"/>
</dbReference>
<accession>A0AC35FM50</accession>
<sequence length="96" mass="10196">MCAAADITLDPGEGVQPIASGITQVNGCNAISVTCTAPAGMTGVFMNFDNGMNNPDINAENPVVAMFTCNANGRWEYRSNIAMTSYMIQQISCFSF</sequence>
<protein>
    <submittedName>
        <fullName evidence="2">C6 domain-containing protein</fullName>
    </submittedName>
</protein>
<evidence type="ECO:0000313" key="2">
    <source>
        <dbReference type="WBParaSite" id="PS1159_v2.g18380.t1"/>
    </source>
</evidence>